<dbReference type="InterPro" id="IPR036271">
    <property type="entry name" value="Tet_transcr_reg_TetR-rel_C_sf"/>
</dbReference>
<evidence type="ECO:0000313" key="2">
    <source>
        <dbReference type="EMBL" id="AYF79493.1"/>
    </source>
</evidence>
<name>A0A386ZQ47_9NOCA</name>
<dbReference type="InterPro" id="IPR039538">
    <property type="entry name" value="BetI_C"/>
</dbReference>
<gene>
    <name evidence="2" type="ORF">D7D52_30025</name>
</gene>
<dbReference type="KEGG" id="nyu:D7D52_30025"/>
<dbReference type="Gene3D" id="1.10.357.10">
    <property type="entry name" value="Tetracycline Repressor, domain 2"/>
    <property type="match status" value="1"/>
</dbReference>
<evidence type="ECO:0000313" key="3">
    <source>
        <dbReference type="Proteomes" id="UP000267164"/>
    </source>
</evidence>
<dbReference type="SUPFAM" id="SSF48498">
    <property type="entry name" value="Tetracyclin repressor-like, C-terminal domain"/>
    <property type="match status" value="1"/>
</dbReference>
<sequence>MDAVEVLAQFVEDYLTAMVGHAQTGRAFLVMWGAAIPADAALRPVFAIDDARFRLGTQTLLRAGQANGTVADSVDQEATAAVVVGMVRGIAAQYLIAPKAFDLPTAARTCRQFLRNSLSPQRDDRPT</sequence>
<feature type="domain" description="BetI-type transcriptional repressor C-terminal" evidence="1">
    <location>
        <begin position="5"/>
        <end position="116"/>
    </location>
</feature>
<dbReference type="AlphaFoldDB" id="A0A386ZQ47"/>
<dbReference type="OrthoDB" id="9806334at2"/>
<organism evidence="2 3">
    <name type="scientific">Nocardia yunnanensis</name>
    <dbReference type="NCBI Taxonomy" id="2382165"/>
    <lineage>
        <taxon>Bacteria</taxon>
        <taxon>Bacillati</taxon>
        <taxon>Actinomycetota</taxon>
        <taxon>Actinomycetes</taxon>
        <taxon>Mycobacteriales</taxon>
        <taxon>Nocardiaceae</taxon>
        <taxon>Nocardia</taxon>
    </lineage>
</organism>
<protein>
    <recommendedName>
        <fullName evidence="1">BetI-type transcriptional repressor C-terminal domain-containing protein</fullName>
    </recommendedName>
</protein>
<dbReference type="Proteomes" id="UP000267164">
    <property type="component" value="Chromosome"/>
</dbReference>
<accession>A0A386ZQ47</accession>
<keyword evidence="3" id="KW-1185">Reference proteome</keyword>
<dbReference type="EMBL" id="CP032568">
    <property type="protein sequence ID" value="AYF79493.1"/>
    <property type="molecule type" value="Genomic_DNA"/>
</dbReference>
<proteinExistence type="predicted"/>
<reference evidence="2 3" key="1">
    <citation type="submission" date="2018-09" db="EMBL/GenBank/DDBJ databases">
        <title>Nocardia yunnanensis sp. nov., an actinomycete isolated from a soil sample.</title>
        <authorList>
            <person name="Zhang J."/>
        </authorList>
    </citation>
    <scope>NUCLEOTIDE SEQUENCE [LARGE SCALE GENOMIC DNA]</scope>
    <source>
        <strain evidence="2 3">CFHS0054</strain>
    </source>
</reference>
<dbReference type="Pfam" id="PF13977">
    <property type="entry name" value="TetR_C_6"/>
    <property type="match status" value="1"/>
</dbReference>
<evidence type="ECO:0000259" key="1">
    <source>
        <dbReference type="Pfam" id="PF13977"/>
    </source>
</evidence>